<evidence type="ECO:0000259" key="3">
    <source>
        <dbReference type="Pfam" id="PF01636"/>
    </source>
</evidence>
<dbReference type="PANTHER" id="PTHR33540">
    <property type="entry name" value="TRNA THREONYLCARBAMOYLADENOSINE BIOSYNTHESIS PROTEIN TSAE"/>
    <property type="match status" value="1"/>
</dbReference>
<dbReference type="RefSeq" id="WP_091362173.1">
    <property type="nucleotide sequence ID" value="NZ_AP025284.1"/>
</dbReference>
<dbReference type="SUPFAM" id="SSF56112">
    <property type="entry name" value="Protein kinase-like (PK-like)"/>
    <property type="match status" value="1"/>
</dbReference>
<dbReference type="GO" id="GO:0005524">
    <property type="term" value="F:ATP binding"/>
    <property type="evidence" value="ECO:0007669"/>
    <property type="project" value="UniProtKB-KW"/>
</dbReference>
<dbReference type="Gene3D" id="3.30.200.20">
    <property type="entry name" value="Phosphorylase Kinase, domain 1"/>
    <property type="match status" value="1"/>
</dbReference>
<keyword evidence="5" id="KW-1185">Reference proteome</keyword>
<dbReference type="STRING" id="355243.SAMN03080615_04301"/>
<gene>
    <name evidence="4" type="ORF">SAMN03080615_04301</name>
</gene>
<evidence type="ECO:0000256" key="1">
    <source>
        <dbReference type="ARBA" id="ARBA00022741"/>
    </source>
</evidence>
<evidence type="ECO:0000313" key="5">
    <source>
        <dbReference type="Proteomes" id="UP000198749"/>
    </source>
</evidence>
<proteinExistence type="predicted"/>
<dbReference type="AlphaFoldDB" id="A0A1H9M7M3"/>
<dbReference type="OrthoDB" id="9809275at2"/>
<sequence>MGQRLAGLKQWVEQIFTELNIDLAEDWQCIPVSGDASFRRYFRLKSHGMSWILMDAPPEKEDSHPFVCIAKAWEPLDIHAPIVHAADLELGYMLLSDLGDDLYLGQLNDNSADELYSRALSALTRLQQCQDIAGHPLPLYDRPLLQREMDLFRDWLVADLLAIKVGPGVTQLLSEVSECLIRAALEQPRVCVHRDYHSRNLLVDGDNTPGVIDFQDAVIGPVTYDLVSLLRDCYIEWPDMRVYGWVDQFGEQLVVDGLLDQYDRETFYRWFDLMGAQRHLKAAGIFARLWLRDGKPGYLADIPRTLNYIIRVAGRYDSLLTFAAWLQEVVVPAMYESEHFDNAHLDRWFG</sequence>
<dbReference type="Pfam" id="PF01636">
    <property type="entry name" value="APH"/>
    <property type="match status" value="1"/>
</dbReference>
<feature type="domain" description="Aminoglycoside phosphotransferase" evidence="3">
    <location>
        <begin position="30"/>
        <end position="242"/>
    </location>
</feature>
<dbReference type="Gene3D" id="3.90.1200.10">
    <property type="match status" value="1"/>
</dbReference>
<name>A0A1H9M7M3_9GAMM</name>
<evidence type="ECO:0000313" key="4">
    <source>
        <dbReference type="EMBL" id="SER19688.1"/>
    </source>
</evidence>
<reference evidence="5" key="1">
    <citation type="submission" date="2016-10" db="EMBL/GenBank/DDBJ databases">
        <authorList>
            <person name="Varghese N."/>
            <person name="Submissions S."/>
        </authorList>
    </citation>
    <scope>NUCLEOTIDE SEQUENCE [LARGE SCALE GENOMIC DNA]</scope>
    <source>
        <strain evidence="5">DSM 18887</strain>
    </source>
</reference>
<dbReference type="InterPro" id="IPR011009">
    <property type="entry name" value="Kinase-like_dom_sf"/>
</dbReference>
<accession>A0A1H9M7M3</accession>
<protein>
    <recommendedName>
        <fullName evidence="3">Aminoglycoside phosphotransferase domain-containing protein</fullName>
    </recommendedName>
</protein>
<dbReference type="InterPro" id="IPR002575">
    <property type="entry name" value="Aminoglycoside_PTrfase"/>
</dbReference>
<organism evidence="4 5">
    <name type="scientific">Amphritea atlantica</name>
    <dbReference type="NCBI Taxonomy" id="355243"/>
    <lineage>
        <taxon>Bacteria</taxon>
        <taxon>Pseudomonadati</taxon>
        <taxon>Pseudomonadota</taxon>
        <taxon>Gammaproteobacteria</taxon>
        <taxon>Oceanospirillales</taxon>
        <taxon>Oceanospirillaceae</taxon>
        <taxon>Amphritea</taxon>
    </lineage>
</organism>
<keyword evidence="2" id="KW-0067">ATP-binding</keyword>
<evidence type="ECO:0000256" key="2">
    <source>
        <dbReference type="ARBA" id="ARBA00022840"/>
    </source>
</evidence>
<dbReference type="PANTHER" id="PTHR33540:SF1">
    <property type="entry name" value="N-ACETYLMURAMATE_N-ACETYLGLUCOSAMINE KINASE"/>
    <property type="match status" value="1"/>
</dbReference>
<dbReference type="EMBL" id="FOGB01000023">
    <property type="protein sequence ID" value="SER19688.1"/>
    <property type="molecule type" value="Genomic_DNA"/>
</dbReference>
<dbReference type="Proteomes" id="UP000198749">
    <property type="component" value="Unassembled WGS sequence"/>
</dbReference>
<keyword evidence="1" id="KW-0547">Nucleotide-binding</keyword>